<evidence type="ECO:0000313" key="2">
    <source>
        <dbReference type="EMBL" id="UKJ88573.2"/>
    </source>
</evidence>
<protein>
    <submittedName>
        <fullName evidence="2">Serine/threonine protein kinase</fullName>
    </submittedName>
</protein>
<feature type="signal peptide" evidence="1">
    <location>
        <begin position="1"/>
        <end position="21"/>
    </location>
</feature>
<dbReference type="Proteomes" id="UP000244803">
    <property type="component" value="Chromosome 3"/>
</dbReference>
<dbReference type="EMBL" id="CP056066">
    <property type="protein sequence ID" value="UKJ88573.2"/>
    <property type="molecule type" value="Genomic_DNA"/>
</dbReference>
<dbReference type="AlphaFoldDB" id="A0A976M7G0"/>
<sequence>MYILKLIFVIQIIINSNFILSSKPKNDVEKKPEDVCDGVSQGILSLVNEHNNLDNRTVVTAVLNKDGLKLLKGNEEFMKIKLSKILPPILVLPDSNECLKIHSDKEPLILCSFNEYSRNAWWLQITKQILCNNRGKARNEVYGDSSIEEQAEDLEHIFNKDEKTGINIHIDGNETELPQIKVHYKS</sequence>
<accession>A0A976M7G0</accession>
<dbReference type="OrthoDB" id="361772at2759"/>
<proteinExistence type="predicted"/>
<name>A0A976M7G0_THEOR</name>
<gene>
    <name evidence="2" type="ORF">MACJ_001817</name>
</gene>
<keyword evidence="1" id="KW-0732">Signal</keyword>
<evidence type="ECO:0000256" key="1">
    <source>
        <dbReference type="SAM" id="SignalP"/>
    </source>
</evidence>
<organism evidence="2 3">
    <name type="scientific">Theileria orientalis</name>
    <dbReference type="NCBI Taxonomy" id="68886"/>
    <lineage>
        <taxon>Eukaryota</taxon>
        <taxon>Sar</taxon>
        <taxon>Alveolata</taxon>
        <taxon>Apicomplexa</taxon>
        <taxon>Aconoidasida</taxon>
        <taxon>Piroplasmida</taxon>
        <taxon>Theileriidae</taxon>
        <taxon>Theileria</taxon>
    </lineage>
</organism>
<keyword evidence="2" id="KW-0723">Serine/threonine-protein kinase</keyword>
<evidence type="ECO:0000313" key="3">
    <source>
        <dbReference type="Proteomes" id="UP000244803"/>
    </source>
</evidence>
<dbReference type="GO" id="GO:0004674">
    <property type="term" value="F:protein serine/threonine kinase activity"/>
    <property type="evidence" value="ECO:0007669"/>
    <property type="project" value="UniProtKB-KW"/>
</dbReference>
<keyword evidence="2" id="KW-0418">Kinase</keyword>
<feature type="chain" id="PRO_5037663141" evidence="1">
    <location>
        <begin position="22"/>
        <end position="186"/>
    </location>
</feature>
<reference evidence="2" key="1">
    <citation type="submission" date="2022-07" db="EMBL/GenBank/DDBJ databases">
        <title>Evaluation of T. orientalis genome assembly methods using nanopore sequencing and analysis of variation between genomes.</title>
        <authorList>
            <person name="Yam J."/>
            <person name="Micallef M.L."/>
            <person name="Liu M."/>
            <person name="Djordjevic S.P."/>
            <person name="Bogema D.R."/>
            <person name="Jenkins C."/>
        </authorList>
    </citation>
    <scope>NUCLEOTIDE SEQUENCE</scope>
    <source>
        <strain evidence="2">Fish Creek</strain>
    </source>
</reference>
<keyword evidence="2" id="KW-0808">Transferase</keyword>